<reference evidence="2 3" key="1">
    <citation type="journal article" date="2011" name="Stand. Genomic Sci.">
        <title>Complete genome sequence of Thermomonospora curvata type strain (B9).</title>
        <authorList>
            <person name="Chertkov O."/>
            <person name="Sikorski J."/>
            <person name="Nolan M."/>
            <person name="Lapidus A."/>
            <person name="Lucas S."/>
            <person name="Del Rio T.G."/>
            <person name="Tice H."/>
            <person name="Cheng J.F."/>
            <person name="Goodwin L."/>
            <person name="Pitluck S."/>
            <person name="Liolios K."/>
            <person name="Ivanova N."/>
            <person name="Mavromatis K."/>
            <person name="Mikhailova N."/>
            <person name="Ovchinnikova G."/>
            <person name="Pati A."/>
            <person name="Chen A."/>
            <person name="Palaniappan K."/>
            <person name="Djao O.D."/>
            <person name="Land M."/>
            <person name="Hauser L."/>
            <person name="Chang Y.J."/>
            <person name="Jeffries C.D."/>
            <person name="Brettin T."/>
            <person name="Han C."/>
            <person name="Detter J.C."/>
            <person name="Rohde M."/>
            <person name="Goker M."/>
            <person name="Woyke T."/>
            <person name="Bristow J."/>
            <person name="Eisen J.A."/>
            <person name="Markowitz V."/>
            <person name="Hugenholtz P."/>
            <person name="Klenk H.P."/>
            <person name="Kyrpides N.C."/>
        </authorList>
    </citation>
    <scope>NUCLEOTIDE SEQUENCE [LARGE SCALE GENOMIC DNA]</scope>
    <source>
        <strain evidence="3">ATCC 19995 / DSM 43183 / JCM 3096 / KCTC 9072 / NBRC 15933 / NCIMB 10081 / Henssen B9</strain>
    </source>
</reference>
<evidence type="ECO:0000313" key="2">
    <source>
        <dbReference type="EMBL" id="ACY97697.1"/>
    </source>
</evidence>
<keyword evidence="3" id="KW-1185">Reference proteome</keyword>
<dbReference type="STRING" id="471852.Tcur_2131"/>
<dbReference type="OrthoDB" id="3542685at2"/>
<protein>
    <submittedName>
        <fullName evidence="2">Uncharacterized protein</fullName>
    </submittedName>
</protein>
<dbReference type="Proteomes" id="UP000001918">
    <property type="component" value="Chromosome"/>
</dbReference>
<dbReference type="AlphaFoldDB" id="D1AEX2"/>
<accession>D1AEX2</accession>
<keyword evidence="1" id="KW-0472">Membrane</keyword>
<dbReference type="KEGG" id="tcu:Tcur_2131"/>
<name>D1AEX2_THECD</name>
<proteinExistence type="predicted"/>
<dbReference type="HOGENOM" id="CLU_1905765_0_0_11"/>
<sequence length="133" mass="13917">MRGQRVPHGVAGLLVVLFALTGVAFSYGLGGHAPPPTPCVLHALWAGDSGPATVGVHAPDAQEQAQTPPLQPGPADFDSCLSLAVLLTLMVLGLAAMPRPLGTRPRRFGWTLSPPVWAPPRPRSLAVLQVLRL</sequence>
<gene>
    <name evidence="2" type="ordered locus">Tcur_2131</name>
</gene>
<keyword evidence="1" id="KW-1133">Transmembrane helix</keyword>
<organism evidence="2 3">
    <name type="scientific">Thermomonospora curvata (strain ATCC 19995 / DSM 43183 / JCM 3096 / KCTC 9072 / NBRC 15933 / NCIMB 10081 / Henssen B9)</name>
    <dbReference type="NCBI Taxonomy" id="471852"/>
    <lineage>
        <taxon>Bacteria</taxon>
        <taxon>Bacillati</taxon>
        <taxon>Actinomycetota</taxon>
        <taxon>Actinomycetes</taxon>
        <taxon>Streptosporangiales</taxon>
        <taxon>Thermomonosporaceae</taxon>
        <taxon>Thermomonospora</taxon>
    </lineage>
</organism>
<evidence type="ECO:0000313" key="3">
    <source>
        <dbReference type="Proteomes" id="UP000001918"/>
    </source>
</evidence>
<evidence type="ECO:0000256" key="1">
    <source>
        <dbReference type="SAM" id="Phobius"/>
    </source>
</evidence>
<keyword evidence="1" id="KW-0812">Transmembrane</keyword>
<dbReference type="EMBL" id="CP001738">
    <property type="protein sequence ID" value="ACY97697.1"/>
    <property type="molecule type" value="Genomic_DNA"/>
</dbReference>
<feature type="transmembrane region" description="Helical" evidence="1">
    <location>
        <begin position="81"/>
        <end position="97"/>
    </location>
</feature>
<dbReference type="RefSeq" id="WP_012852481.1">
    <property type="nucleotide sequence ID" value="NC_013510.1"/>
</dbReference>